<name>A0A6P8TP89_GYMAC</name>
<proteinExistence type="predicted"/>
<feature type="region of interest" description="Disordered" evidence="1">
    <location>
        <begin position="27"/>
        <end position="68"/>
    </location>
</feature>
<protein>
    <submittedName>
        <fullName evidence="4">Zinc finger MYM-type protein 1-like isoform X2</fullName>
    </submittedName>
</protein>
<evidence type="ECO:0000313" key="4">
    <source>
        <dbReference type="RefSeq" id="XP_034065943.1"/>
    </source>
</evidence>
<reference evidence="4" key="1">
    <citation type="submission" date="2025-08" db="UniProtKB">
        <authorList>
            <consortium name="RefSeq"/>
        </authorList>
    </citation>
    <scope>IDENTIFICATION</scope>
</reference>
<accession>A0A6P8TP89</accession>
<evidence type="ECO:0000313" key="3">
    <source>
        <dbReference type="Proteomes" id="UP000515161"/>
    </source>
</evidence>
<feature type="compositionally biased region" description="Gly residues" evidence="1">
    <location>
        <begin position="57"/>
        <end position="67"/>
    </location>
</feature>
<sequence length="329" mass="36426">MDIQTFFKANITTNPDATTNTWKDKVTTKPGSAWGKPGIEPGAAGREPGAEPVAAGGKPGAAGGKPGEMGAAQPVSTLPLSLTYVSPTAAATDLGDRESGPSQPILPDYPKMVFRKQRRSFSSEYYKTYTFVEYCKEADAMFCFPCRQFQCSSGYRDSAFLTNSVRDWKNVLLKLQRLAECGSHRQCMELWQGYVASKTTGSVAAQLSGSHRAIVKCNREYAADIVDMVLYLGKQGLPLRGHDERESSSNRGHFLELCKWFSKRNTVFSSRLNGPFNLTSHDTQNELLEIAAKQVQNIIIRSIEDNGFYTILVDEARSFKQEQMTVCVR</sequence>
<dbReference type="InterPro" id="IPR025398">
    <property type="entry name" value="DUF4371"/>
</dbReference>
<keyword evidence="3" id="KW-1185">Reference proteome</keyword>
<evidence type="ECO:0000256" key="1">
    <source>
        <dbReference type="SAM" id="MobiDB-lite"/>
    </source>
</evidence>
<dbReference type="Pfam" id="PF14291">
    <property type="entry name" value="DUF4371"/>
    <property type="match status" value="1"/>
</dbReference>
<feature type="domain" description="DUF4371" evidence="2">
    <location>
        <begin position="219"/>
        <end position="329"/>
    </location>
</feature>
<evidence type="ECO:0000259" key="2">
    <source>
        <dbReference type="Pfam" id="PF14291"/>
    </source>
</evidence>
<gene>
    <name evidence="4" type="primary">LOC117542394</name>
</gene>
<dbReference type="GeneID" id="117542394"/>
<dbReference type="PANTHER" id="PTHR45749">
    <property type="match status" value="1"/>
</dbReference>
<dbReference type="AlphaFoldDB" id="A0A6P8TP89"/>
<dbReference type="Proteomes" id="UP000515161">
    <property type="component" value="Unplaced"/>
</dbReference>
<dbReference type="RefSeq" id="XP_034065943.1">
    <property type="nucleotide sequence ID" value="XM_034210052.1"/>
</dbReference>
<dbReference type="PANTHER" id="PTHR45749:SF37">
    <property type="entry name" value="OS05G0311600 PROTEIN"/>
    <property type="match status" value="1"/>
</dbReference>
<organism evidence="3 4">
    <name type="scientific">Gymnodraco acuticeps</name>
    <name type="common">Antarctic dragonfish</name>
    <dbReference type="NCBI Taxonomy" id="8218"/>
    <lineage>
        <taxon>Eukaryota</taxon>
        <taxon>Metazoa</taxon>
        <taxon>Chordata</taxon>
        <taxon>Craniata</taxon>
        <taxon>Vertebrata</taxon>
        <taxon>Euteleostomi</taxon>
        <taxon>Actinopterygii</taxon>
        <taxon>Neopterygii</taxon>
        <taxon>Teleostei</taxon>
        <taxon>Neoteleostei</taxon>
        <taxon>Acanthomorphata</taxon>
        <taxon>Eupercaria</taxon>
        <taxon>Perciformes</taxon>
        <taxon>Notothenioidei</taxon>
        <taxon>Bathydraconidae</taxon>
        <taxon>Gymnodraco</taxon>
    </lineage>
</organism>
<feature type="compositionally biased region" description="Low complexity" evidence="1">
    <location>
        <begin position="37"/>
        <end position="56"/>
    </location>
</feature>